<dbReference type="PANTHER" id="PTHR43280:SF2">
    <property type="entry name" value="HTH-TYPE TRANSCRIPTIONAL REGULATOR EXSA"/>
    <property type="match status" value="1"/>
</dbReference>
<protein>
    <submittedName>
        <fullName evidence="5">AraC-like DNA-binding protein</fullName>
    </submittedName>
</protein>
<proteinExistence type="predicted"/>
<comment type="caution">
    <text evidence="5">The sequence shown here is derived from an EMBL/GenBank/DDBJ whole genome shotgun (WGS) entry which is preliminary data.</text>
</comment>
<keyword evidence="3" id="KW-0804">Transcription</keyword>
<evidence type="ECO:0000313" key="5">
    <source>
        <dbReference type="EMBL" id="MDP9960550.1"/>
    </source>
</evidence>
<evidence type="ECO:0000259" key="4">
    <source>
        <dbReference type="PROSITE" id="PS01124"/>
    </source>
</evidence>
<dbReference type="InterPro" id="IPR018060">
    <property type="entry name" value="HTH_AraC"/>
</dbReference>
<organism evidence="5 6">
    <name type="scientific">Chryseobacterium lathyri</name>
    <dbReference type="NCBI Taxonomy" id="395933"/>
    <lineage>
        <taxon>Bacteria</taxon>
        <taxon>Pseudomonadati</taxon>
        <taxon>Bacteroidota</taxon>
        <taxon>Flavobacteriia</taxon>
        <taxon>Flavobacteriales</taxon>
        <taxon>Weeksellaceae</taxon>
        <taxon>Chryseobacterium group</taxon>
        <taxon>Chryseobacterium</taxon>
    </lineage>
</organism>
<dbReference type="Proteomes" id="UP001235513">
    <property type="component" value="Unassembled WGS sequence"/>
</dbReference>
<feature type="domain" description="HTH araC/xylS-type" evidence="4">
    <location>
        <begin position="175"/>
        <end position="273"/>
    </location>
</feature>
<dbReference type="EMBL" id="JAUSRL010000003">
    <property type="protein sequence ID" value="MDP9960550.1"/>
    <property type="molecule type" value="Genomic_DNA"/>
</dbReference>
<evidence type="ECO:0000256" key="1">
    <source>
        <dbReference type="ARBA" id="ARBA00023015"/>
    </source>
</evidence>
<evidence type="ECO:0000256" key="2">
    <source>
        <dbReference type="ARBA" id="ARBA00023125"/>
    </source>
</evidence>
<dbReference type="SUPFAM" id="SSF46689">
    <property type="entry name" value="Homeodomain-like"/>
    <property type="match status" value="1"/>
</dbReference>
<keyword evidence="2" id="KW-0238">DNA-binding</keyword>
<dbReference type="Gene3D" id="1.10.10.60">
    <property type="entry name" value="Homeodomain-like"/>
    <property type="match status" value="2"/>
</dbReference>
<reference evidence="5 6" key="1">
    <citation type="submission" date="2023-07" db="EMBL/GenBank/DDBJ databases">
        <title>Sorghum-associated microbial communities from plants grown in Nebraska, USA.</title>
        <authorList>
            <person name="Schachtman D."/>
        </authorList>
    </citation>
    <scope>NUCLEOTIDE SEQUENCE [LARGE SCALE GENOMIC DNA]</scope>
    <source>
        <strain evidence="5 6">CC351</strain>
    </source>
</reference>
<accession>A0ABT9SPZ8</accession>
<gene>
    <name evidence="5" type="ORF">J2T04_002434</name>
</gene>
<sequence length="281" mass="32843">MKTFPKEKILKDDKLIFAKWKTNIVSTKQLILMQENAFVIVTKGKKILFYDEKILEVNNNQILLLKKGVYTMTEYLAEDGFFEAIVIYFNKALIKQANLLELNSIHQAHRLLPDMLILDKSRIMDSFVTQYFSYIKENENTRALLELKVVELIYLIIKRHPNSKDFFNSIGQQSSDLLDLMEKVYKENYTIDQLARLSNRSLSVFKREFNSIFGSSPARWIRTRRLSDARVLLSHTDKSISEIAFACGFNTLSQFDKSFRKHFHKTPSSMRTETTGQIDKT</sequence>
<evidence type="ECO:0000313" key="6">
    <source>
        <dbReference type="Proteomes" id="UP001235513"/>
    </source>
</evidence>
<name>A0ABT9SPZ8_9FLAO</name>
<keyword evidence="1" id="KW-0805">Transcription regulation</keyword>
<dbReference type="SMART" id="SM00342">
    <property type="entry name" value="HTH_ARAC"/>
    <property type="match status" value="1"/>
</dbReference>
<dbReference type="PANTHER" id="PTHR43280">
    <property type="entry name" value="ARAC-FAMILY TRANSCRIPTIONAL REGULATOR"/>
    <property type="match status" value="1"/>
</dbReference>
<dbReference type="InterPro" id="IPR020449">
    <property type="entry name" value="Tscrpt_reg_AraC-type_HTH"/>
</dbReference>
<dbReference type="PRINTS" id="PR00032">
    <property type="entry name" value="HTHARAC"/>
</dbReference>
<evidence type="ECO:0000256" key="3">
    <source>
        <dbReference type="ARBA" id="ARBA00023163"/>
    </source>
</evidence>
<dbReference type="PROSITE" id="PS01124">
    <property type="entry name" value="HTH_ARAC_FAMILY_2"/>
    <property type="match status" value="1"/>
</dbReference>
<dbReference type="InterPro" id="IPR009057">
    <property type="entry name" value="Homeodomain-like_sf"/>
</dbReference>
<dbReference type="InterPro" id="IPR054015">
    <property type="entry name" value="ExsA-like_N"/>
</dbReference>
<dbReference type="Pfam" id="PF12833">
    <property type="entry name" value="HTH_18"/>
    <property type="match status" value="1"/>
</dbReference>
<keyword evidence="6" id="KW-1185">Reference proteome</keyword>
<dbReference type="Pfam" id="PF22200">
    <property type="entry name" value="ExsA_N"/>
    <property type="match status" value="1"/>
</dbReference>
<dbReference type="RefSeq" id="WP_306843884.1">
    <property type="nucleotide sequence ID" value="NZ_JAUSRL010000003.1"/>
</dbReference>